<reference evidence="5 6" key="1">
    <citation type="submission" date="2019-03" db="EMBL/GenBank/DDBJ databases">
        <authorList>
            <person name="Gaulin E."/>
            <person name="Dumas B."/>
        </authorList>
    </citation>
    <scope>NUCLEOTIDE SEQUENCE [LARGE SCALE GENOMIC DNA]</scope>
    <source>
        <strain evidence="5">CBS 568.67</strain>
    </source>
</reference>
<gene>
    <name evidence="5" type="primary">Aste57867_16259</name>
    <name evidence="4" type="ORF">As57867_016202</name>
    <name evidence="5" type="ORF">ASTE57867_16259</name>
</gene>
<evidence type="ECO:0000256" key="1">
    <source>
        <dbReference type="PROSITE-ProRule" id="PRU00024"/>
    </source>
</evidence>
<name>A0A485L6X9_9STRA</name>
<keyword evidence="1" id="KW-0862">Zinc</keyword>
<feature type="domain" description="B box-type" evidence="3">
    <location>
        <begin position="243"/>
        <end position="293"/>
    </location>
</feature>
<dbReference type="InterPro" id="IPR000315">
    <property type="entry name" value="Znf_B-box"/>
</dbReference>
<dbReference type="Gene3D" id="4.10.830.40">
    <property type="match status" value="1"/>
</dbReference>
<protein>
    <submittedName>
        <fullName evidence="5">Aste57867_16259 protein</fullName>
    </submittedName>
</protein>
<dbReference type="Proteomes" id="UP000332933">
    <property type="component" value="Unassembled WGS sequence"/>
</dbReference>
<dbReference type="InterPro" id="IPR001202">
    <property type="entry name" value="WW_dom"/>
</dbReference>
<accession>A0A485L6X9</accession>
<evidence type="ECO:0000313" key="5">
    <source>
        <dbReference type="EMBL" id="VFT93036.1"/>
    </source>
</evidence>
<organism evidence="5 6">
    <name type="scientific">Aphanomyces stellatus</name>
    <dbReference type="NCBI Taxonomy" id="120398"/>
    <lineage>
        <taxon>Eukaryota</taxon>
        <taxon>Sar</taxon>
        <taxon>Stramenopiles</taxon>
        <taxon>Oomycota</taxon>
        <taxon>Saprolegniomycetes</taxon>
        <taxon>Saprolegniales</taxon>
        <taxon>Verrucalvaceae</taxon>
        <taxon>Aphanomyces</taxon>
    </lineage>
</organism>
<dbReference type="OrthoDB" id="295536at2759"/>
<dbReference type="PROSITE" id="PS50020">
    <property type="entry name" value="WW_DOMAIN_2"/>
    <property type="match status" value="1"/>
</dbReference>
<evidence type="ECO:0000259" key="3">
    <source>
        <dbReference type="PROSITE" id="PS50119"/>
    </source>
</evidence>
<evidence type="ECO:0000313" key="4">
    <source>
        <dbReference type="EMBL" id="KAF0692674.1"/>
    </source>
</evidence>
<dbReference type="CDD" id="cd00201">
    <property type="entry name" value="WW"/>
    <property type="match status" value="1"/>
</dbReference>
<dbReference type="EMBL" id="CAADRA010005879">
    <property type="protein sequence ID" value="VFT93036.1"/>
    <property type="molecule type" value="Genomic_DNA"/>
</dbReference>
<dbReference type="AlphaFoldDB" id="A0A485L6X9"/>
<keyword evidence="1" id="KW-0863">Zinc-finger</keyword>
<reference evidence="4" key="2">
    <citation type="submission" date="2019-06" db="EMBL/GenBank/DDBJ databases">
        <title>Genomics analysis of Aphanomyces spp. identifies a new class of oomycete effector associated with host adaptation.</title>
        <authorList>
            <person name="Gaulin E."/>
        </authorList>
    </citation>
    <scope>NUCLEOTIDE SEQUENCE</scope>
    <source>
        <strain evidence="4">CBS 578.67</strain>
    </source>
</reference>
<dbReference type="PROSITE" id="PS50119">
    <property type="entry name" value="ZF_BBOX"/>
    <property type="match status" value="1"/>
</dbReference>
<proteinExistence type="predicted"/>
<dbReference type="GO" id="GO:0008270">
    <property type="term" value="F:zinc ion binding"/>
    <property type="evidence" value="ECO:0007669"/>
    <property type="project" value="UniProtKB-KW"/>
</dbReference>
<evidence type="ECO:0000313" key="6">
    <source>
        <dbReference type="Proteomes" id="UP000332933"/>
    </source>
</evidence>
<evidence type="ECO:0000259" key="2">
    <source>
        <dbReference type="PROSITE" id="PS50020"/>
    </source>
</evidence>
<feature type="domain" description="WW" evidence="2">
    <location>
        <begin position="160"/>
        <end position="195"/>
    </location>
</feature>
<dbReference type="EMBL" id="VJMH01005858">
    <property type="protein sequence ID" value="KAF0692674.1"/>
    <property type="molecule type" value="Genomic_DNA"/>
</dbReference>
<sequence>MAARRRQSSRPNTPDQVPAVLLPETSAAHIAKNAENTIEYLHTHFDAAGFWAPTADLAVYLKQPLLSLHSGTGNDTSNAVWTTVLVLIHCMARLIDYHSYWMALVDQARAWLFGQPYFGVARADLVKRGCRLMGVDDVKSMLATVFAKGDTAEDADDEEMPRRGNWVEMYLDTPPFSKYFWNKVTNETRWNHPSDVAAVVDEPTPAEREAAQRAHILAAMKADRVAKALPMRIHINRKPFLPPKTESCESCVDSATAKPATVFCHACDVYYCDACCDATHMHPRKAGHSDNDFRFAACIGRRGFPYVRHHQV</sequence>
<keyword evidence="6" id="KW-1185">Reference proteome</keyword>
<keyword evidence="1" id="KW-0479">Metal-binding</keyword>